<name>A0A9P6B5B2_9AGAM</name>
<evidence type="ECO:0000313" key="1">
    <source>
        <dbReference type="EMBL" id="KAF9517999.1"/>
    </source>
</evidence>
<comment type="caution">
    <text evidence="1">The sequence shown here is derived from an EMBL/GenBank/DDBJ whole genome shotgun (WGS) entry which is preliminary data.</text>
</comment>
<dbReference type="EMBL" id="MU128928">
    <property type="protein sequence ID" value="KAF9517999.1"/>
    <property type="molecule type" value="Genomic_DNA"/>
</dbReference>
<evidence type="ECO:0000313" key="2">
    <source>
        <dbReference type="Proteomes" id="UP000886523"/>
    </source>
</evidence>
<protein>
    <submittedName>
        <fullName evidence="1">Uncharacterized protein</fullName>
    </submittedName>
</protein>
<accession>A0A9P6B5B2</accession>
<reference evidence="1" key="1">
    <citation type="journal article" date="2020" name="Nat. Commun.">
        <title>Large-scale genome sequencing of mycorrhizal fungi provides insights into the early evolution of symbiotic traits.</title>
        <authorList>
            <person name="Miyauchi S."/>
            <person name="Kiss E."/>
            <person name="Kuo A."/>
            <person name="Drula E."/>
            <person name="Kohler A."/>
            <person name="Sanchez-Garcia M."/>
            <person name="Morin E."/>
            <person name="Andreopoulos B."/>
            <person name="Barry K.W."/>
            <person name="Bonito G."/>
            <person name="Buee M."/>
            <person name="Carver A."/>
            <person name="Chen C."/>
            <person name="Cichocki N."/>
            <person name="Clum A."/>
            <person name="Culley D."/>
            <person name="Crous P.W."/>
            <person name="Fauchery L."/>
            <person name="Girlanda M."/>
            <person name="Hayes R.D."/>
            <person name="Keri Z."/>
            <person name="LaButti K."/>
            <person name="Lipzen A."/>
            <person name="Lombard V."/>
            <person name="Magnuson J."/>
            <person name="Maillard F."/>
            <person name="Murat C."/>
            <person name="Nolan M."/>
            <person name="Ohm R.A."/>
            <person name="Pangilinan J."/>
            <person name="Pereira M.F."/>
            <person name="Perotto S."/>
            <person name="Peter M."/>
            <person name="Pfister S."/>
            <person name="Riley R."/>
            <person name="Sitrit Y."/>
            <person name="Stielow J.B."/>
            <person name="Szollosi G."/>
            <person name="Zifcakova L."/>
            <person name="Stursova M."/>
            <person name="Spatafora J.W."/>
            <person name="Tedersoo L."/>
            <person name="Vaario L.M."/>
            <person name="Yamada A."/>
            <person name="Yan M."/>
            <person name="Wang P."/>
            <person name="Xu J."/>
            <person name="Bruns T."/>
            <person name="Baldrian P."/>
            <person name="Vilgalys R."/>
            <person name="Dunand C."/>
            <person name="Henrissat B."/>
            <person name="Grigoriev I.V."/>
            <person name="Hibbett D."/>
            <person name="Nagy L.G."/>
            <person name="Martin F.M."/>
        </authorList>
    </citation>
    <scope>NUCLEOTIDE SEQUENCE</scope>
    <source>
        <strain evidence="1">UP504</strain>
    </source>
</reference>
<dbReference type="AlphaFoldDB" id="A0A9P6B5B2"/>
<keyword evidence="2" id="KW-1185">Reference proteome</keyword>
<organism evidence="1 2">
    <name type="scientific">Hydnum rufescens UP504</name>
    <dbReference type="NCBI Taxonomy" id="1448309"/>
    <lineage>
        <taxon>Eukaryota</taxon>
        <taxon>Fungi</taxon>
        <taxon>Dikarya</taxon>
        <taxon>Basidiomycota</taxon>
        <taxon>Agaricomycotina</taxon>
        <taxon>Agaricomycetes</taxon>
        <taxon>Cantharellales</taxon>
        <taxon>Hydnaceae</taxon>
        <taxon>Hydnum</taxon>
    </lineage>
</organism>
<sequence length="149" mass="15021">MAIPPPPGAFAIINSVPDPATGIGLAVQFNPNPPIGAPLTVAPFDAGNPAQHWRFNPAAPPPAATVVPVLDPAAQAIALGALVAAAVVAVPVPWTLNALGPLAGVTIQEFNPPGNVWNLVQPAPGTPVGLNLPNPGNQLQRWILLPVGP</sequence>
<proteinExistence type="predicted"/>
<gene>
    <name evidence="1" type="ORF">BS47DRAFT_1338871</name>
</gene>
<dbReference type="Gene3D" id="2.80.10.50">
    <property type="match status" value="1"/>
</dbReference>
<dbReference type="Proteomes" id="UP000886523">
    <property type="component" value="Unassembled WGS sequence"/>
</dbReference>